<reference evidence="3" key="2">
    <citation type="submission" date="2025-08" db="UniProtKB">
        <authorList>
            <consortium name="RefSeq"/>
        </authorList>
    </citation>
    <scope>IDENTIFICATION</scope>
    <source>
        <tissue evidence="3">Leaf</tissue>
    </source>
</reference>
<feature type="region of interest" description="Disordered" evidence="1">
    <location>
        <begin position="95"/>
        <end position="130"/>
    </location>
</feature>
<evidence type="ECO:0000256" key="1">
    <source>
        <dbReference type="SAM" id="MobiDB-lite"/>
    </source>
</evidence>
<name>A0ABM3QN76_SPIOL</name>
<proteinExistence type="predicted"/>
<evidence type="ECO:0008006" key="4">
    <source>
        <dbReference type="Google" id="ProtNLM"/>
    </source>
</evidence>
<dbReference type="GeneID" id="130460980"/>
<sequence>MDNYSPLDFKVPLYFCYSSESDDEYLTRHTKYPKKPRITDKDEPKDPDLSDEEPFVNRPYEQSEVFHQDVARPYGLRAEPKAHNHNWIIEADDVGEKSDDNDEEFVPSTPSHPTQLEEEVAHDTPPKSWSLDCWECEPNRVRYMSKISGPKSNYEVDSDETQP</sequence>
<evidence type="ECO:0000313" key="2">
    <source>
        <dbReference type="Proteomes" id="UP000813463"/>
    </source>
</evidence>
<dbReference type="Proteomes" id="UP000813463">
    <property type="component" value="Chromosome 5"/>
</dbReference>
<feature type="compositionally biased region" description="Basic and acidic residues" evidence="1">
    <location>
        <begin position="37"/>
        <end position="48"/>
    </location>
</feature>
<organism evidence="2 3">
    <name type="scientific">Spinacia oleracea</name>
    <name type="common">Spinach</name>
    <dbReference type="NCBI Taxonomy" id="3562"/>
    <lineage>
        <taxon>Eukaryota</taxon>
        <taxon>Viridiplantae</taxon>
        <taxon>Streptophyta</taxon>
        <taxon>Embryophyta</taxon>
        <taxon>Tracheophyta</taxon>
        <taxon>Spermatophyta</taxon>
        <taxon>Magnoliopsida</taxon>
        <taxon>eudicotyledons</taxon>
        <taxon>Gunneridae</taxon>
        <taxon>Pentapetalae</taxon>
        <taxon>Caryophyllales</taxon>
        <taxon>Chenopodiaceae</taxon>
        <taxon>Chenopodioideae</taxon>
        <taxon>Anserineae</taxon>
        <taxon>Spinacia</taxon>
    </lineage>
</organism>
<keyword evidence="2" id="KW-1185">Reference proteome</keyword>
<gene>
    <name evidence="3" type="primary">LOC130460980</name>
</gene>
<evidence type="ECO:0000313" key="3">
    <source>
        <dbReference type="RefSeq" id="XP_056684803.1"/>
    </source>
</evidence>
<reference evidence="2" key="1">
    <citation type="journal article" date="2021" name="Nat. Commun.">
        <title>Genomic analyses provide insights into spinach domestication and the genetic basis of agronomic traits.</title>
        <authorList>
            <person name="Cai X."/>
            <person name="Sun X."/>
            <person name="Xu C."/>
            <person name="Sun H."/>
            <person name="Wang X."/>
            <person name="Ge C."/>
            <person name="Zhang Z."/>
            <person name="Wang Q."/>
            <person name="Fei Z."/>
            <person name="Jiao C."/>
            <person name="Wang Q."/>
        </authorList>
    </citation>
    <scope>NUCLEOTIDE SEQUENCE [LARGE SCALE GENOMIC DNA]</scope>
    <source>
        <strain evidence="2">cv. Varoflay</strain>
    </source>
</reference>
<dbReference type="RefSeq" id="XP_056684803.1">
    <property type="nucleotide sequence ID" value="XM_056828825.1"/>
</dbReference>
<protein>
    <recommendedName>
        <fullName evidence="4">Protein TSSC4</fullName>
    </recommendedName>
</protein>
<accession>A0ABM3QN76</accession>
<feature type="region of interest" description="Disordered" evidence="1">
    <location>
        <begin position="28"/>
        <end position="63"/>
    </location>
</feature>